<evidence type="ECO:0000313" key="4">
    <source>
        <dbReference type="EMBL" id="UOO95219.1"/>
    </source>
</evidence>
<dbReference type="Pfam" id="PF26496">
    <property type="entry name" value="DUF8163"/>
    <property type="match status" value="1"/>
</dbReference>
<feature type="transmembrane region" description="Helical" evidence="1">
    <location>
        <begin position="20"/>
        <end position="44"/>
    </location>
</feature>
<dbReference type="KEGG" id="hdo:MUK72_00520"/>
<evidence type="ECO:0000313" key="3">
    <source>
        <dbReference type="EMBL" id="GAA0465707.1"/>
    </source>
</evidence>
<dbReference type="GeneID" id="71760286"/>
<organism evidence="3 6">
    <name type="scientific">Halococcus dombrowskii</name>
    <dbReference type="NCBI Taxonomy" id="179637"/>
    <lineage>
        <taxon>Archaea</taxon>
        <taxon>Methanobacteriati</taxon>
        <taxon>Methanobacteriota</taxon>
        <taxon>Stenosarchaea group</taxon>
        <taxon>Halobacteria</taxon>
        <taxon>Halobacteriales</taxon>
        <taxon>Halococcaceae</taxon>
        <taxon>Halococcus</taxon>
    </lineage>
</organism>
<reference evidence="3" key="1">
    <citation type="journal article" date="2014" name="Int. J. Syst. Evol. Microbiol.">
        <title>Complete genome sequence of Corynebacterium casei LMG S-19264T (=DSM 44701T), isolated from a smear-ripened cheese.</title>
        <authorList>
            <consortium name="US DOE Joint Genome Institute (JGI-PGF)"/>
            <person name="Walter F."/>
            <person name="Albersmeier A."/>
            <person name="Kalinowski J."/>
            <person name="Ruckert C."/>
        </authorList>
    </citation>
    <scope>NUCLEOTIDE SEQUENCE</scope>
    <source>
        <strain evidence="3">JCM 12289</strain>
    </source>
</reference>
<feature type="transmembrane region" description="Helical" evidence="1">
    <location>
        <begin position="51"/>
        <end position="71"/>
    </location>
</feature>
<proteinExistence type="predicted"/>
<feature type="transmembrane region" description="Helical" evidence="1">
    <location>
        <begin position="129"/>
        <end position="147"/>
    </location>
</feature>
<keyword evidence="1" id="KW-0812">Transmembrane</keyword>
<protein>
    <recommendedName>
        <fullName evidence="2">DUF8163 domain-containing protein</fullName>
    </recommendedName>
</protein>
<dbReference type="Proteomes" id="UP000830542">
    <property type="component" value="Chromosome"/>
</dbReference>
<evidence type="ECO:0000313" key="5">
    <source>
        <dbReference type="Proteomes" id="UP000830542"/>
    </source>
</evidence>
<feature type="transmembrane region" description="Helical" evidence="1">
    <location>
        <begin position="104"/>
        <end position="123"/>
    </location>
</feature>
<dbReference type="RefSeq" id="WP_244702643.1">
    <property type="nucleotide sequence ID" value="NZ_BAAADN010000034.1"/>
</dbReference>
<keyword evidence="1" id="KW-1133">Transmembrane helix</keyword>
<feature type="transmembrane region" description="Helical" evidence="1">
    <location>
        <begin position="77"/>
        <end position="97"/>
    </location>
</feature>
<evidence type="ECO:0000313" key="6">
    <source>
        <dbReference type="Proteomes" id="UP001500962"/>
    </source>
</evidence>
<reference evidence="4" key="2">
    <citation type="submission" date="2022-04" db="EMBL/GenBank/DDBJ databases">
        <title>Sequencing and genomic assembly of Halococcus dombrowskii.</title>
        <authorList>
            <person name="Lim S.W."/>
            <person name="MacLea K.S."/>
        </authorList>
    </citation>
    <scope>NUCLEOTIDE SEQUENCE</scope>
    <source>
        <strain evidence="4">H4</strain>
    </source>
</reference>
<name>A0AAV3SIA7_HALDO</name>
<evidence type="ECO:0000259" key="2">
    <source>
        <dbReference type="Pfam" id="PF26496"/>
    </source>
</evidence>
<dbReference type="InterPro" id="IPR058477">
    <property type="entry name" value="DUF8163"/>
</dbReference>
<feature type="domain" description="DUF8163" evidence="2">
    <location>
        <begin position="19"/>
        <end position="160"/>
    </location>
</feature>
<keyword evidence="1" id="KW-0472">Membrane</keyword>
<dbReference type="EMBL" id="BAAADN010000034">
    <property type="protein sequence ID" value="GAA0465707.1"/>
    <property type="molecule type" value="Genomic_DNA"/>
</dbReference>
<dbReference type="Proteomes" id="UP001500962">
    <property type="component" value="Unassembled WGS sequence"/>
</dbReference>
<dbReference type="EMBL" id="CP095005">
    <property type="protein sequence ID" value="UOO95219.1"/>
    <property type="molecule type" value="Genomic_DNA"/>
</dbReference>
<dbReference type="AlphaFoldDB" id="A0AAV3SIA7"/>
<keyword evidence="5" id="KW-1185">Reference proteome</keyword>
<evidence type="ECO:0000256" key="1">
    <source>
        <dbReference type="SAM" id="Phobius"/>
    </source>
</evidence>
<gene>
    <name evidence="3" type="ORF">GCM10008985_23380</name>
    <name evidence="4" type="ORF">MUK72_00520</name>
</gene>
<sequence>MSVPTDEPTAPPASRLARALAVLGALVATLAVGVAVGPLAALMIVAVGGALLLASTTAAFALGQVVLVALVPPGGAFAILVIAEIGLLGVLCSPAVDHHDPGRLLVASLLAGLAVGAIGWLTLRSSQAVWPAAGALVVATAFLAYGIHRYERVTLGLVETA</sequence>
<reference evidence="3" key="3">
    <citation type="submission" date="2023-12" db="EMBL/GenBank/DDBJ databases">
        <authorList>
            <person name="Sun Q."/>
            <person name="Inoue M."/>
        </authorList>
    </citation>
    <scope>NUCLEOTIDE SEQUENCE</scope>
    <source>
        <strain evidence="3">JCM 12289</strain>
    </source>
</reference>
<accession>A0AAV3SIA7</accession>